<dbReference type="SUPFAM" id="SSF54862">
    <property type="entry name" value="4Fe-4S ferredoxins"/>
    <property type="match status" value="1"/>
</dbReference>
<dbReference type="Pfam" id="PF13237">
    <property type="entry name" value="Fer4_10"/>
    <property type="match status" value="1"/>
</dbReference>
<feature type="domain" description="4Fe-4S" evidence="6">
    <location>
        <begin position="327"/>
        <end position="389"/>
    </location>
</feature>
<feature type="domain" description="4Fe-4S ferredoxin-type" evidence="5">
    <location>
        <begin position="3"/>
        <end position="32"/>
    </location>
</feature>
<dbReference type="PANTHER" id="PTHR11615">
    <property type="entry name" value="NITRATE, FORMATE, IRON DEHYDROGENASE"/>
    <property type="match status" value="1"/>
</dbReference>
<evidence type="ECO:0000259" key="6">
    <source>
        <dbReference type="PROSITE" id="PS51656"/>
    </source>
</evidence>
<dbReference type="EMBL" id="CP071446">
    <property type="protein sequence ID" value="QTA38534.1"/>
    <property type="molecule type" value="Genomic_DNA"/>
</dbReference>
<evidence type="ECO:0000259" key="5">
    <source>
        <dbReference type="PROSITE" id="PS51379"/>
    </source>
</evidence>
<keyword evidence="1" id="KW-0004">4Fe-4S</keyword>
<dbReference type="PROSITE" id="PS00198">
    <property type="entry name" value="4FE4S_FER_1"/>
    <property type="match status" value="1"/>
</dbReference>
<dbReference type="InterPro" id="IPR017900">
    <property type="entry name" value="4Fe4S_Fe_S_CS"/>
</dbReference>
<name>A0ABX7S8L3_9BACT</name>
<keyword evidence="3" id="KW-0408">Iron</keyword>
<accession>A0ABX7S8L3</accession>
<dbReference type="PROSITE" id="PS51656">
    <property type="entry name" value="4FE4S"/>
    <property type="match status" value="1"/>
</dbReference>
<dbReference type="Pfam" id="PF04060">
    <property type="entry name" value="FeS"/>
    <property type="match status" value="1"/>
</dbReference>
<evidence type="ECO:0000256" key="1">
    <source>
        <dbReference type="ARBA" id="ARBA00022485"/>
    </source>
</evidence>
<keyword evidence="2" id="KW-0479">Metal-binding</keyword>
<dbReference type="Proteomes" id="UP000671862">
    <property type="component" value="Chromosome"/>
</dbReference>
<dbReference type="Gene3D" id="3.40.950.10">
    <property type="entry name" value="Fe-only Hydrogenase (Larger Subunit), Chain L, domain 3"/>
    <property type="match status" value="1"/>
</dbReference>
<dbReference type="PROSITE" id="PS51379">
    <property type="entry name" value="4FE4S_FER_2"/>
    <property type="match status" value="2"/>
</dbReference>
<protein>
    <submittedName>
        <fullName evidence="7">4Fe-4S binding protein</fullName>
    </submittedName>
</protein>
<evidence type="ECO:0000256" key="3">
    <source>
        <dbReference type="ARBA" id="ARBA00023004"/>
    </source>
</evidence>
<sequence length="525" mass="60128">MEKYIFSNEANCKYCYKCLRNCPVKSISFSDNTSTVIDDECILCGKCIEICPQNAKSYVRDVSELSKFFGGKFVVSIAPSFFSHFDEPFKVIGFLKKSGAIVSETSLGAEYVSDEYAKMPHPVITTSCPVVVELFEKYYPEKRQFLAPVVSPAVAHSILFEKLFGDIPKVFIGPCIAKKRELEKHFDLVLTFEELEEFLEEEVLDCEGFPDEPYPHYARYYPVSGGIIKTVSENFESYISIEGIDNIKKFLDKFQGFDSKYFVEMSACVGGCIEGPATRKDISILEKKVKLINSIKKLPKSVKELELEIDLHREFENKQIKQNYSDEEIEKVLFSMGKTDRSKELNCSACGYDTCREKAVAVLAGKAEKEMCITYLIEKVSSVSNMVVEETPNLIVISQNNQITYKNKVARLRFMSLSNKKVWEIIKELKDNELKGIEIQGKVYKFITKRFLLPEDSGEVFILTDITKQLEQEEKIRKLKRQTIEKIEEVLNKQMLLAQEISGLLGESIAETKSHFMEFKKFMED</sequence>
<dbReference type="SUPFAM" id="SSF53920">
    <property type="entry name" value="Fe-only hydrogenase"/>
    <property type="match status" value="1"/>
</dbReference>
<gene>
    <name evidence="7" type="ORF">JYK00_03175</name>
</gene>
<evidence type="ECO:0000256" key="4">
    <source>
        <dbReference type="ARBA" id="ARBA00023014"/>
    </source>
</evidence>
<proteinExistence type="predicted"/>
<dbReference type="Pfam" id="PF02906">
    <property type="entry name" value="Fe_hyd_lg_C"/>
    <property type="match status" value="1"/>
</dbReference>
<evidence type="ECO:0000313" key="7">
    <source>
        <dbReference type="EMBL" id="QTA38534.1"/>
    </source>
</evidence>
<dbReference type="Gene3D" id="1.10.15.40">
    <property type="entry name" value="Electron transport complex subunit B, putative Fe-S cluster"/>
    <property type="match status" value="1"/>
</dbReference>
<organism evidence="7 8">
    <name type="scientific">Thermosipho ferrireducens</name>
    <dbReference type="NCBI Taxonomy" id="2571116"/>
    <lineage>
        <taxon>Bacteria</taxon>
        <taxon>Thermotogati</taxon>
        <taxon>Thermotogota</taxon>
        <taxon>Thermotogae</taxon>
        <taxon>Thermotogales</taxon>
        <taxon>Fervidobacteriaceae</taxon>
        <taxon>Thermosipho</taxon>
    </lineage>
</organism>
<reference evidence="7 8" key="1">
    <citation type="submission" date="2021-03" db="EMBL/GenBank/DDBJ databases">
        <title>Thermosipho ferrireducens sp.nov., an anaerobic thermophilic iron-reducing bacterium isolated from a deep-sea hydrothermal sulfide deposits.</title>
        <authorList>
            <person name="Zeng X."/>
            <person name="Chen Y."/>
            <person name="Shao Z."/>
        </authorList>
    </citation>
    <scope>NUCLEOTIDE SEQUENCE [LARGE SCALE GENOMIC DNA]</scope>
    <source>
        <strain evidence="7 8">JL129W03</strain>
    </source>
</reference>
<keyword evidence="4" id="KW-0411">Iron-sulfur</keyword>
<dbReference type="InterPro" id="IPR009016">
    <property type="entry name" value="Fe_hydrogenase"/>
</dbReference>
<evidence type="ECO:0000256" key="2">
    <source>
        <dbReference type="ARBA" id="ARBA00022723"/>
    </source>
</evidence>
<feature type="domain" description="4Fe-4S ferredoxin-type" evidence="5">
    <location>
        <begin position="33"/>
        <end position="61"/>
    </location>
</feature>
<keyword evidence="8" id="KW-1185">Reference proteome</keyword>
<dbReference type="RefSeq" id="WP_207567251.1">
    <property type="nucleotide sequence ID" value="NZ_CP071446.1"/>
</dbReference>
<dbReference type="InterPro" id="IPR004108">
    <property type="entry name" value="Fe_hydrogenase_lsu_C"/>
</dbReference>
<dbReference type="InterPro" id="IPR007202">
    <property type="entry name" value="4Fe-4S_dom"/>
</dbReference>
<evidence type="ECO:0000313" key="8">
    <source>
        <dbReference type="Proteomes" id="UP000671862"/>
    </source>
</evidence>
<dbReference type="InterPro" id="IPR017896">
    <property type="entry name" value="4Fe4S_Fe-S-bd"/>
</dbReference>
<dbReference type="InterPro" id="IPR050340">
    <property type="entry name" value="Cytosolic_Fe-S_CAF"/>
</dbReference>
<dbReference type="Gene3D" id="3.30.70.20">
    <property type="match status" value="1"/>
</dbReference>